<keyword evidence="2" id="KW-0677">Repeat</keyword>
<dbReference type="Gene3D" id="1.25.40.10">
    <property type="entry name" value="Tetratricopeptide repeat domain"/>
    <property type="match status" value="1"/>
</dbReference>
<reference evidence="3 4" key="1">
    <citation type="journal article" date="2022" name="Nat. Plants">
        <title>Genomes of leafy and leafless Platanthera orchids illuminate the evolution of mycoheterotrophy.</title>
        <authorList>
            <person name="Li M.H."/>
            <person name="Liu K.W."/>
            <person name="Li Z."/>
            <person name="Lu H.C."/>
            <person name="Ye Q.L."/>
            <person name="Zhang D."/>
            <person name="Wang J.Y."/>
            <person name="Li Y.F."/>
            <person name="Zhong Z.M."/>
            <person name="Liu X."/>
            <person name="Yu X."/>
            <person name="Liu D.K."/>
            <person name="Tu X.D."/>
            <person name="Liu B."/>
            <person name="Hao Y."/>
            <person name="Liao X.Y."/>
            <person name="Jiang Y.T."/>
            <person name="Sun W.H."/>
            <person name="Chen J."/>
            <person name="Chen Y.Q."/>
            <person name="Ai Y."/>
            <person name="Zhai J.W."/>
            <person name="Wu S.S."/>
            <person name="Zhou Z."/>
            <person name="Hsiao Y.Y."/>
            <person name="Wu W.L."/>
            <person name="Chen Y.Y."/>
            <person name="Lin Y.F."/>
            <person name="Hsu J.L."/>
            <person name="Li C.Y."/>
            <person name="Wang Z.W."/>
            <person name="Zhao X."/>
            <person name="Zhong W.Y."/>
            <person name="Ma X.K."/>
            <person name="Ma L."/>
            <person name="Huang J."/>
            <person name="Chen G.Z."/>
            <person name="Huang M.Z."/>
            <person name="Huang L."/>
            <person name="Peng D.H."/>
            <person name="Luo Y.B."/>
            <person name="Zou S.Q."/>
            <person name="Chen S.P."/>
            <person name="Lan S."/>
            <person name="Tsai W.C."/>
            <person name="Van de Peer Y."/>
            <person name="Liu Z.J."/>
        </authorList>
    </citation>
    <scope>NUCLEOTIDE SEQUENCE [LARGE SCALE GENOMIC DNA]</scope>
    <source>
        <strain evidence="3">Lor288</strain>
    </source>
</reference>
<gene>
    <name evidence="3" type="ORF">KSP40_PGU012147</name>
</gene>
<organism evidence="3 4">
    <name type="scientific">Platanthera guangdongensis</name>
    <dbReference type="NCBI Taxonomy" id="2320717"/>
    <lineage>
        <taxon>Eukaryota</taxon>
        <taxon>Viridiplantae</taxon>
        <taxon>Streptophyta</taxon>
        <taxon>Embryophyta</taxon>
        <taxon>Tracheophyta</taxon>
        <taxon>Spermatophyta</taxon>
        <taxon>Magnoliopsida</taxon>
        <taxon>Liliopsida</taxon>
        <taxon>Asparagales</taxon>
        <taxon>Orchidaceae</taxon>
        <taxon>Orchidoideae</taxon>
        <taxon>Orchideae</taxon>
        <taxon>Orchidinae</taxon>
        <taxon>Platanthera</taxon>
    </lineage>
</organism>
<proteinExistence type="inferred from homology"/>
<dbReference type="InterPro" id="IPR002885">
    <property type="entry name" value="PPR_rpt"/>
</dbReference>
<dbReference type="InterPro" id="IPR011990">
    <property type="entry name" value="TPR-like_helical_dom_sf"/>
</dbReference>
<protein>
    <submittedName>
        <fullName evidence="3">Pentatricopeptide repeat-containing protein</fullName>
    </submittedName>
</protein>
<comment type="similarity">
    <text evidence="1">Belongs to the PPR family. P subfamily.</text>
</comment>
<name>A0ABR2LVM9_9ASPA</name>
<keyword evidence="4" id="KW-1185">Reference proteome</keyword>
<dbReference type="PANTHER" id="PTHR47936:SF1">
    <property type="entry name" value="PENTATRICOPEPTIDE REPEAT-CONTAINING PROTEIN GUN1, CHLOROPLASTIC"/>
    <property type="match status" value="1"/>
</dbReference>
<dbReference type="PANTHER" id="PTHR47936">
    <property type="entry name" value="PPR_LONG DOMAIN-CONTAINING PROTEIN"/>
    <property type="match status" value="1"/>
</dbReference>
<evidence type="ECO:0000313" key="4">
    <source>
        <dbReference type="Proteomes" id="UP001412067"/>
    </source>
</evidence>
<evidence type="ECO:0000256" key="1">
    <source>
        <dbReference type="ARBA" id="ARBA00007626"/>
    </source>
</evidence>
<dbReference type="Pfam" id="PF01535">
    <property type="entry name" value="PPR"/>
    <property type="match status" value="1"/>
</dbReference>
<dbReference type="Proteomes" id="UP001412067">
    <property type="component" value="Unassembled WGS sequence"/>
</dbReference>
<sequence length="173" mass="20120">MRRNGKLKNNADAYKVVLRVLASKEDWVGANLLLQEMILTSECELDSKTFNQLIYVCTKRRIVVWGEKWFRLMLQSQVPPNTSTIGMLMSLYQKTKNLTEAEFTFSCMRSCNLHCVNAYSVIITIYTRLGLHYKSEEIIDLMDLDGVLPNLENCWFVSMHIARKGSLRRRNQC</sequence>
<evidence type="ECO:0000256" key="2">
    <source>
        <dbReference type="ARBA" id="ARBA00022737"/>
    </source>
</evidence>
<evidence type="ECO:0000313" key="3">
    <source>
        <dbReference type="EMBL" id="KAK8952921.1"/>
    </source>
</evidence>
<accession>A0ABR2LVM9</accession>
<dbReference type="EMBL" id="JBBWWR010000014">
    <property type="protein sequence ID" value="KAK8952921.1"/>
    <property type="molecule type" value="Genomic_DNA"/>
</dbReference>
<comment type="caution">
    <text evidence="3">The sequence shown here is derived from an EMBL/GenBank/DDBJ whole genome shotgun (WGS) entry which is preliminary data.</text>
</comment>